<organism evidence="1 2">
    <name type="scientific">Pannonibacter indicus</name>
    <dbReference type="NCBI Taxonomy" id="466044"/>
    <lineage>
        <taxon>Bacteria</taxon>
        <taxon>Pseudomonadati</taxon>
        <taxon>Pseudomonadota</taxon>
        <taxon>Alphaproteobacteria</taxon>
        <taxon>Hyphomicrobiales</taxon>
        <taxon>Stappiaceae</taxon>
        <taxon>Pannonibacter</taxon>
    </lineage>
</organism>
<protein>
    <submittedName>
        <fullName evidence="1">Uncharacterized conserved protein GlcG, DUF336 family</fullName>
    </submittedName>
</protein>
<dbReference type="OrthoDB" id="9815788at2"/>
<dbReference type="SUPFAM" id="SSF143744">
    <property type="entry name" value="GlcG-like"/>
    <property type="match status" value="1"/>
</dbReference>
<dbReference type="InterPro" id="IPR052517">
    <property type="entry name" value="GlcG_carb_metab_protein"/>
</dbReference>
<keyword evidence="2" id="KW-1185">Reference proteome</keyword>
<evidence type="ECO:0000313" key="1">
    <source>
        <dbReference type="EMBL" id="CUA96976.1"/>
    </source>
</evidence>
<dbReference type="PANTHER" id="PTHR34309:SF10">
    <property type="entry name" value="SLR1406 PROTEIN"/>
    <property type="match status" value="1"/>
</dbReference>
<name>A0A0K6I1L4_9HYPH</name>
<dbReference type="EMBL" id="CYHE01000006">
    <property type="protein sequence ID" value="CUA96976.1"/>
    <property type="molecule type" value="Genomic_DNA"/>
</dbReference>
<dbReference type="Proteomes" id="UP000183900">
    <property type="component" value="Unassembled WGS sequence"/>
</dbReference>
<reference evidence="2" key="1">
    <citation type="submission" date="2015-08" db="EMBL/GenBank/DDBJ databases">
        <authorList>
            <person name="Varghese N."/>
        </authorList>
    </citation>
    <scope>NUCLEOTIDE SEQUENCE [LARGE SCALE GENOMIC DNA]</scope>
    <source>
        <strain evidence="2">DSM 23407</strain>
    </source>
</reference>
<dbReference type="PANTHER" id="PTHR34309">
    <property type="entry name" value="SLR1406 PROTEIN"/>
    <property type="match status" value="1"/>
</dbReference>
<evidence type="ECO:0000313" key="2">
    <source>
        <dbReference type="Proteomes" id="UP000183900"/>
    </source>
</evidence>
<sequence>MSKLTLSSAQTIISAALAKAGSLKLKPLTVAVIDAGGHLVAMVRQDNSSILRPQIAFGKAYGAVGVGAGSRWLNTAAAERPHFVQALNGISGGAIVPVPGGVLIRDGAGEILGAVGISGDTSDNDEACAVAGIEAAGFKPDCG</sequence>
<dbReference type="RefSeq" id="WP_055455836.1">
    <property type="nucleotide sequence ID" value="NZ_CYHE01000006.1"/>
</dbReference>
<dbReference type="InterPro" id="IPR038084">
    <property type="entry name" value="PduO/GlcC-like_sf"/>
</dbReference>
<dbReference type="Pfam" id="PF03928">
    <property type="entry name" value="HbpS-like"/>
    <property type="match status" value="1"/>
</dbReference>
<dbReference type="InterPro" id="IPR005624">
    <property type="entry name" value="PduO/GlcC-like"/>
</dbReference>
<dbReference type="AlphaFoldDB" id="A0A0K6I1L4"/>
<accession>A0A0K6I1L4</accession>
<proteinExistence type="predicted"/>
<gene>
    <name evidence="1" type="ORF">Ga0061067_106175</name>
</gene>
<dbReference type="Gene3D" id="3.30.450.150">
    <property type="entry name" value="Haem-degrading domain"/>
    <property type="match status" value="1"/>
</dbReference>